<organism evidence="4 5">
    <name type="scientific">Lates japonicus</name>
    <name type="common">Japanese lates</name>
    <dbReference type="NCBI Taxonomy" id="270547"/>
    <lineage>
        <taxon>Eukaryota</taxon>
        <taxon>Metazoa</taxon>
        <taxon>Chordata</taxon>
        <taxon>Craniata</taxon>
        <taxon>Vertebrata</taxon>
        <taxon>Euteleostomi</taxon>
        <taxon>Actinopterygii</taxon>
        <taxon>Neopterygii</taxon>
        <taxon>Teleostei</taxon>
        <taxon>Neoteleostei</taxon>
        <taxon>Acanthomorphata</taxon>
        <taxon>Carangaria</taxon>
        <taxon>Carangaria incertae sedis</taxon>
        <taxon>Centropomidae</taxon>
        <taxon>Lates</taxon>
    </lineage>
</organism>
<feature type="compositionally biased region" description="Acidic residues" evidence="2">
    <location>
        <begin position="71"/>
        <end position="80"/>
    </location>
</feature>
<feature type="compositionally biased region" description="Basic and acidic residues" evidence="2">
    <location>
        <begin position="97"/>
        <end position="119"/>
    </location>
</feature>
<feature type="compositionally biased region" description="Basic and acidic residues" evidence="2">
    <location>
        <begin position="127"/>
        <end position="156"/>
    </location>
</feature>
<accession>A0AAD3RLD9</accession>
<keyword evidence="4" id="KW-0675">Receptor</keyword>
<evidence type="ECO:0000256" key="1">
    <source>
        <dbReference type="ARBA" id="ARBA00010097"/>
    </source>
</evidence>
<proteinExistence type="inferred from homology"/>
<feature type="compositionally biased region" description="Low complexity" evidence="2">
    <location>
        <begin position="332"/>
        <end position="344"/>
    </location>
</feature>
<evidence type="ECO:0000256" key="2">
    <source>
        <dbReference type="SAM" id="MobiDB-lite"/>
    </source>
</evidence>
<dbReference type="GO" id="GO:0003714">
    <property type="term" value="F:transcription corepressor activity"/>
    <property type="evidence" value="ECO:0007669"/>
    <property type="project" value="TreeGrafter"/>
</dbReference>
<dbReference type="PANTHER" id="PTHR13992">
    <property type="entry name" value="NUCLEAR RECEPTOR CO-REPRESSOR RELATED NCOR"/>
    <property type="match status" value="1"/>
</dbReference>
<dbReference type="PANTHER" id="PTHR13992:SF21">
    <property type="entry name" value="NUCLEAR RECEPTOR COREPRESSOR 2"/>
    <property type="match status" value="1"/>
</dbReference>
<feature type="region of interest" description="Disordered" evidence="2">
    <location>
        <begin position="493"/>
        <end position="562"/>
    </location>
</feature>
<dbReference type="Proteomes" id="UP001279410">
    <property type="component" value="Unassembled WGS sequence"/>
</dbReference>
<reference evidence="4" key="1">
    <citation type="submission" date="2022-08" db="EMBL/GenBank/DDBJ databases">
        <title>Genome sequencing of akame (Lates japonicus).</title>
        <authorList>
            <person name="Hashiguchi Y."/>
            <person name="Takahashi H."/>
        </authorList>
    </citation>
    <scope>NUCLEOTIDE SEQUENCE</scope>
    <source>
        <strain evidence="4">Kochi</strain>
    </source>
</reference>
<feature type="compositionally biased region" description="Polar residues" evidence="2">
    <location>
        <begin position="688"/>
        <end position="710"/>
    </location>
</feature>
<protein>
    <submittedName>
        <fullName evidence="4">Nuclear receptor corepressor 2 isoform X1</fullName>
    </submittedName>
</protein>
<gene>
    <name evidence="4" type="ORF">AKAME5_002357900</name>
</gene>
<sequence length="856" mass="93187">MVGSKTVSQCKNFYFNYKKRQKLDEILQQHKMKSEKERKARRRGKALQNEEASAPYPAEEEEMEGSGASGNEEEVPEDGEGGANNSSDTESLPSPHSSEDSKVKEEGSSRSKAGDKEAAGSDMGQAGDEKPPVKEDADSAIKQEIKTETGEPHKEQPAPPSDTTDKKPPTVETEEVKSSTKSSKKDHGAKTGSHGDSDSSATCSADEVEETDNTDKNRMTSPRPSLLNYAHDGVISSPLQKPMDLKQLKQRAAAIPPIMPEASMEGSQRSGSGKAVLPPHALALYQQQITMAHGESSQEVKQHKQQQQQLSGQPGKQQPYTPQTDRDREALRSSSPRVRPRSPSAGDKDELEGNERWLLTLLQGLKKSRAFSPHGEAKKQALGPDDLRTSNLGRPVLSPYPMSPRDMAKITHDQHLLHFNSFQQAGHPSLPSLPQDSGRLAAVRPLMPEPPPLISSTKPGGSITQGTPVQLHSPAHGLEHGKMPAAQIGLPWMDHRKGGPYPVVKQEQLSPRSSSSQADNLSTQGTPHDNAAGRASIPAVQGGSITKGIPGTRMHPDSPVSHRGAPLLREELRQPAMKYFSTGTPMKQEASVSGNAMMSAHHSQSTTFTTVTPSHLRCALERACLSEGHQKAFQCSDSTASPIARPLPYAWDQEARLIIVQYMATFCWSHRTSHRGLPHPETAVLGSNIGSSKNPPQERSYTDPQGNEATKSPPCVPDQQARSLLQVRSCRRTHNPLAFDPAALPAVSLLTQHHNHTTEVLQYFAGEPVDSRIGKTKLYPGTQHTISLPLPHPWLSDTAALRIARRLLNDYITSQQMQLVACSSHGRPQRQISVEACPRDQPFLCSYSAAPHGKVN</sequence>
<feature type="domain" description="SANT" evidence="3">
    <location>
        <begin position="1"/>
        <end position="22"/>
    </location>
</feature>
<feature type="compositionally biased region" description="Low complexity" evidence="2">
    <location>
        <begin position="305"/>
        <end position="318"/>
    </location>
</feature>
<evidence type="ECO:0000313" key="5">
    <source>
        <dbReference type="Proteomes" id="UP001279410"/>
    </source>
</evidence>
<feature type="compositionally biased region" description="Polar residues" evidence="2">
    <location>
        <begin position="507"/>
        <end position="527"/>
    </location>
</feature>
<evidence type="ECO:0000313" key="4">
    <source>
        <dbReference type="EMBL" id="GLD72255.1"/>
    </source>
</evidence>
<feature type="compositionally biased region" description="Basic and acidic residues" evidence="2">
    <location>
        <begin position="163"/>
        <end position="197"/>
    </location>
</feature>
<dbReference type="AlphaFoldDB" id="A0AAD3RLD9"/>
<evidence type="ECO:0000259" key="3">
    <source>
        <dbReference type="PROSITE" id="PS51293"/>
    </source>
</evidence>
<feature type="region of interest" description="Disordered" evidence="2">
    <location>
        <begin position="27"/>
        <end position="352"/>
    </location>
</feature>
<dbReference type="GO" id="GO:0000122">
    <property type="term" value="P:negative regulation of transcription by RNA polymerase II"/>
    <property type="evidence" value="ECO:0007669"/>
    <property type="project" value="TreeGrafter"/>
</dbReference>
<feature type="region of interest" description="Disordered" evidence="2">
    <location>
        <begin position="679"/>
        <end position="717"/>
    </location>
</feature>
<feature type="region of interest" description="Disordered" evidence="2">
    <location>
        <begin position="371"/>
        <end position="392"/>
    </location>
</feature>
<name>A0AAD3RLD9_LATJO</name>
<dbReference type="GO" id="GO:0032991">
    <property type="term" value="C:protein-containing complex"/>
    <property type="evidence" value="ECO:0007669"/>
    <property type="project" value="UniProtKB-ARBA"/>
</dbReference>
<dbReference type="PROSITE" id="PS51293">
    <property type="entry name" value="SANT"/>
    <property type="match status" value="1"/>
</dbReference>
<dbReference type="Gene3D" id="1.10.10.60">
    <property type="entry name" value="Homeodomain-like"/>
    <property type="match status" value="1"/>
</dbReference>
<comment type="caution">
    <text evidence="4">The sequence shown here is derived from an EMBL/GenBank/DDBJ whole genome shotgun (WGS) entry which is preliminary data.</text>
</comment>
<comment type="similarity">
    <text evidence="1">Belongs to the N-CoR nuclear receptor corepressors family.</text>
</comment>
<feature type="compositionally biased region" description="Polar residues" evidence="2">
    <location>
        <begin position="83"/>
        <end position="96"/>
    </location>
</feature>
<dbReference type="EMBL" id="BRZM01000940">
    <property type="protein sequence ID" value="GLD72255.1"/>
    <property type="molecule type" value="Genomic_DNA"/>
</dbReference>
<keyword evidence="5" id="KW-1185">Reference proteome</keyword>
<dbReference type="GO" id="GO:0000785">
    <property type="term" value="C:chromatin"/>
    <property type="evidence" value="ECO:0007669"/>
    <property type="project" value="TreeGrafter"/>
</dbReference>
<dbReference type="InterPro" id="IPR017884">
    <property type="entry name" value="SANT_dom"/>
</dbReference>
<dbReference type="InterPro" id="IPR051571">
    <property type="entry name" value="N-CoR_corepressor"/>
</dbReference>
<feature type="compositionally biased region" description="Basic and acidic residues" evidence="2">
    <location>
        <begin position="27"/>
        <end position="38"/>
    </location>
</feature>